<evidence type="ECO:0000313" key="2">
    <source>
        <dbReference type="Proteomes" id="UP001596106"/>
    </source>
</evidence>
<keyword evidence="2" id="KW-1185">Reference proteome</keyword>
<organism evidence="1 2">
    <name type="scientific">Larkinella bovis</name>
    <dbReference type="NCBI Taxonomy" id="683041"/>
    <lineage>
        <taxon>Bacteria</taxon>
        <taxon>Pseudomonadati</taxon>
        <taxon>Bacteroidota</taxon>
        <taxon>Cytophagia</taxon>
        <taxon>Cytophagales</taxon>
        <taxon>Spirosomataceae</taxon>
        <taxon>Larkinella</taxon>
    </lineage>
</organism>
<gene>
    <name evidence="1" type="ORF">ACFPMF_15295</name>
</gene>
<accession>A0ABW0IE07</accession>
<dbReference type="EMBL" id="JBHSMA010000004">
    <property type="protein sequence ID" value="MFC5410687.1"/>
    <property type="molecule type" value="Genomic_DNA"/>
</dbReference>
<reference evidence="2" key="1">
    <citation type="journal article" date="2019" name="Int. J. Syst. Evol. Microbiol.">
        <title>The Global Catalogue of Microorganisms (GCM) 10K type strain sequencing project: providing services to taxonomists for standard genome sequencing and annotation.</title>
        <authorList>
            <consortium name="The Broad Institute Genomics Platform"/>
            <consortium name="The Broad Institute Genome Sequencing Center for Infectious Disease"/>
            <person name="Wu L."/>
            <person name="Ma J."/>
        </authorList>
    </citation>
    <scope>NUCLEOTIDE SEQUENCE [LARGE SCALE GENOMIC DNA]</scope>
    <source>
        <strain evidence="2">CCUG 55250</strain>
    </source>
</reference>
<evidence type="ECO:0000313" key="1">
    <source>
        <dbReference type="EMBL" id="MFC5410687.1"/>
    </source>
</evidence>
<proteinExistence type="predicted"/>
<comment type="caution">
    <text evidence="1">The sequence shown here is derived from an EMBL/GenBank/DDBJ whole genome shotgun (WGS) entry which is preliminary data.</text>
</comment>
<protein>
    <submittedName>
        <fullName evidence="1">Uncharacterized protein</fullName>
    </submittedName>
</protein>
<dbReference type="Proteomes" id="UP001596106">
    <property type="component" value="Unassembled WGS sequence"/>
</dbReference>
<sequence>MEVRELVDQNSFTKELGHFIAHPERGKGLCFDEINYFVTVINQRQDEGNIYFSDNSDINSIEAPIFKLLTDQALHKLVSKTRKRLGKKSIKSKDELANLVNDCYTLDPSKKYYILTKKENTFKLLELFKACLHYTLVAPLTTGEEIIKDFNHQVSRLYKTHMKGFKYNDEIAQNQNDLIVCIFSLLQSADFTTYNKKKAKFIISHEPENREQATKLYDDPDSQFNDLKESLLKEKIQLYLLFDLAGLDNALGTVSFIPSGVTLGDYLTQVDIDPIINSWLNFRSKTQATDWSISLENDILKDCYTQRDKDGKLMLMVNHLDYT</sequence>
<name>A0ABW0IE07_9BACT</name>